<keyword evidence="4" id="KW-1133">Transmembrane helix</keyword>
<dbReference type="Pfam" id="PF00535">
    <property type="entry name" value="Glycos_transf_2"/>
    <property type="match status" value="1"/>
</dbReference>
<proteinExistence type="inferred from homology"/>
<dbReference type="AlphaFoldDB" id="A0A411ED46"/>
<accession>A0A411ED46</accession>
<dbReference type="EMBL" id="CP035544">
    <property type="protein sequence ID" value="QBA65400.1"/>
    <property type="molecule type" value="Genomic_DNA"/>
</dbReference>
<dbReference type="OrthoDB" id="9771846at2"/>
<dbReference type="KEGG" id="mur:EQY75_13185"/>
<comment type="similarity">
    <text evidence="1">Belongs to the glycosyltransferase 2 family.</text>
</comment>
<evidence type="ECO:0000313" key="7">
    <source>
        <dbReference type="Proteomes" id="UP000290889"/>
    </source>
</evidence>
<feature type="transmembrane region" description="Helical" evidence="4">
    <location>
        <begin position="274"/>
        <end position="292"/>
    </location>
</feature>
<dbReference type="Gene3D" id="3.90.550.10">
    <property type="entry name" value="Spore Coat Polysaccharide Biosynthesis Protein SpsA, Chain A"/>
    <property type="match status" value="1"/>
</dbReference>
<organism evidence="6 7">
    <name type="scientific">Muriicola soli</name>
    <dbReference type="NCBI Taxonomy" id="2507538"/>
    <lineage>
        <taxon>Bacteria</taxon>
        <taxon>Pseudomonadati</taxon>
        <taxon>Bacteroidota</taxon>
        <taxon>Flavobacteriia</taxon>
        <taxon>Flavobacteriales</taxon>
        <taxon>Flavobacteriaceae</taxon>
        <taxon>Muriicola</taxon>
    </lineage>
</organism>
<dbReference type="PANTHER" id="PTHR43179:SF12">
    <property type="entry name" value="GALACTOFURANOSYLTRANSFERASE GLFT2"/>
    <property type="match status" value="1"/>
</dbReference>
<dbReference type="InterPro" id="IPR001173">
    <property type="entry name" value="Glyco_trans_2-like"/>
</dbReference>
<keyword evidence="4" id="KW-0812">Transmembrane</keyword>
<dbReference type="GO" id="GO:0016757">
    <property type="term" value="F:glycosyltransferase activity"/>
    <property type="evidence" value="ECO:0007669"/>
    <property type="project" value="UniProtKB-KW"/>
</dbReference>
<protein>
    <submittedName>
        <fullName evidence="6">Glycosyltransferase family 2 protein</fullName>
    </submittedName>
</protein>
<evidence type="ECO:0000259" key="5">
    <source>
        <dbReference type="Pfam" id="PF00535"/>
    </source>
</evidence>
<dbReference type="PANTHER" id="PTHR43179">
    <property type="entry name" value="RHAMNOSYLTRANSFERASE WBBL"/>
    <property type="match status" value="1"/>
</dbReference>
<dbReference type="InterPro" id="IPR029044">
    <property type="entry name" value="Nucleotide-diphossugar_trans"/>
</dbReference>
<keyword evidence="7" id="KW-1185">Reference proteome</keyword>
<dbReference type="Proteomes" id="UP000290889">
    <property type="component" value="Chromosome"/>
</dbReference>
<keyword evidence="4" id="KW-0472">Membrane</keyword>
<evidence type="ECO:0000256" key="4">
    <source>
        <dbReference type="SAM" id="Phobius"/>
    </source>
</evidence>
<keyword evidence="3 6" id="KW-0808">Transferase</keyword>
<evidence type="ECO:0000256" key="1">
    <source>
        <dbReference type="ARBA" id="ARBA00006739"/>
    </source>
</evidence>
<sequence>MEHRISILIPVFNELQYTKLCLENLSSTLEYYKEHTDSPWTFEIVVIDDGSTDGTSAWIQENYPEVILLFGNGNLFWSAGVNKGVEYALSQSKKPSHILFWNKDLFIEKTYFNLLHNLIVNNPENTIISSKMYRKSTPDILFSFGGKYKPWTDTKINVGTGQKDGKAFNSKMEIDWCGGMAVTIPTEVFNQIGLCDAVNFPQYDGDTDFFLRAGYAGFKVLIFPELKAWNVHENTGRKEKFSLQNLKWYLTNIRSYKNFQISYTFLRKHSKGPIAYLFFISRYIVFISKYCVKILIHSRR</sequence>
<evidence type="ECO:0000313" key="6">
    <source>
        <dbReference type="EMBL" id="QBA65400.1"/>
    </source>
</evidence>
<evidence type="ECO:0000256" key="3">
    <source>
        <dbReference type="ARBA" id="ARBA00022679"/>
    </source>
</evidence>
<reference evidence="6 7" key="1">
    <citation type="submission" date="2019-01" db="EMBL/GenBank/DDBJ databases">
        <title>Muriicola soli sp. nov., isolated from soil.</title>
        <authorList>
            <person name="Kang H.J."/>
            <person name="Kim S.B."/>
        </authorList>
    </citation>
    <scope>NUCLEOTIDE SEQUENCE [LARGE SCALE GENOMIC DNA]</scope>
    <source>
        <strain evidence="6 7">MMS17-SY002</strain>
    </source>
</reference>
<keyword evidence="2" id="KW-0328">Glycosyltransferase</keyword>
<dbReference type="SUPFAM" id="SSF53448">
    <property type="entry name" value="Nucleotide-diphospho-sugar transferases"/>
    <property type="match status" value="1"/>
</dbReference>
<feature type="domain" description="Glycosyltransferase 2-like" evidence="5">
    <location>
        <begin position="6"/>
        <end position="136"/>
    </location>
</feature>
<dbReference type="RefSeq" id="WP_129606595.1">
    <property type="nucleotide sequence ID" value="NZ_CP035544.1"/>
</dbReference>
<evidence type="ECO:0000256" key="2">
    <source>
        <dbReference type="ARBA" id="ARBA00022676"/>
    </source>
</evidence>
<name>A0A411ED46_9FLAO</name>
<gene>
    <name evidence="6" type="ORF">EQY75_13185</name>
</gene>